<name>A0A2P5ABS8_TREOI</name>
<proteinExistence type="predicted"/>
<accession>A0A2P5ABS8</accession>
<comment type="caution">
    <text evidence="1">The sequence shown here is derived from an EMBL/GenBank/DDBJ whole genome shotgun (WGS) entry which is preliminary data.</text>
</comment>
<protein>
    <submittedName>
        <fullName evidence="1">Uncharacterized protein</fullName>
    </submittedName>
</protein>
<dbReference type="InParanoid" id="A0A2P5ABS8"/>
<evidence type="ECO:0000313" key="1">
    <source>
        <dbReference type="EMBL" id="PON33989.1"/>
    </source>
</evidence>
<gene>
    <name evidence="1" type="ORF">TorRG33x02_354050</name>
</gene>
<evidence type="ECO:0000313" key="2">
    <source>
        <dbReference type="Proteomes" id="UP000237000"/>
    </source>
</evidence>
<keyword evidence="2" id="KW-1185">Reference proteome</keyword>
<reference evidence="2" key="1">
    <citation type="submission" date="2016-06" db="EMBL/GenBank/DDBJ databases">
        <title>Parallel loss of symbiosis genes in relatives of nitrogen-fixing non-legume Parasponia.</title>
        <authorList>
            <person name="Van Velzen R."/>
            <person name="Holmer R."/>
            <person name="Bu F."/>
            <person name="Rutten L."/>
            <person name="Van Zeijl A."/>
            <person name="Liu W."/>
            <person name="Santuari L."/>
            <person name="Cao Q."/>
            <person name="Sharma T."/>
            <person name="Shen D."/>
            <person name="Roswanjaya Y."/>
            <person name="Wardhani T."/>
            <person name="Kalhor M.S."/>
            <person name="Jansen J."/>
            <person name="Van den Hoogen J."/>
            <person name="Gungor B."/>
            <person name="Hartog M."/>
            <person name="Hontelez J."/>
            <person name="Verver J."/>
            <person name="Yang W.-C."/>
            <person name="Schijlen E."/>
            <person name="Repin R."/>
            <person name="Schilthuizen M."/>
            <person name="Schranz E."/>
            <person name="Heidstra R."/>
            <person name="Miyata K."/>
            <person name="Fedorova E."/>
            <person name="Kohlen W."/>
            <person name="Bisseling T."/>
            <person name="Smit S."/>
            <person name="Geurts R."/>
        </authorList>
    </citation>
    <scope>NUCLEOTIDE SEQUENCE [LARGE SCALE GENOMIC DNA]</scope>
    <source>
        <strain evidence="2">cv. RG33-2</strain>
    </source>
</reference>
<organism evidence="1 2">
    <name type="scientific">Trema orientale</name>
    <name type="common">Charcoal tree</name>
    <name type="synonym">Celtis orientalis</name>
    <dbReference type="NCBI Taxonomy" id="63057"/>
    <lineage>
        <taxon>Eukaryota</taxon>
        <taxon>Viridiplantae</taxon>
        <taxon>Streptophyta</taxon>
        <taxon>Embryophyta</taxon>
        <taxon>Tracheophyta</taxon>
        <taxon>Spermatophyta</taxon>
        <taxon>Magnoliopsida</taxon>
        <taxon>eudicotyledons</taxon>
        <taxon>Gunneridae</taxon>
        <taxon>Pentapetalae</taxon>
        <taxon>rosids</taxon>
        <taxon>fabids</taxon>
        <taxon>Rosales</taxon>
        <taxon>Cannabaceae</taxon>
        <taxon>Trema</taxon>
    </lineage>
</organism>
<dbReference type="Proteomes" id="UP000237000">
    <property type="component" value="Unassembled WGS sequence"/>
</dbReference>
<dbReference type="AlphaFoldDB" id="A0A2P5ABS8"/>
<sequence length="35" mass="3988">MVSKDKSMLVTGFKRLVLVRSRKMKAENICNLSFG</sequence>
<dbReference type="EMBL" id="JXTC01000969">
    <property type="protein sequence ID" value="PON33989.1"/>
    <property type="molecule type" value="Genomic_DNA"/>
</dbReference>